<evidence type="ECO:0000313" key="3">
    <source>
        <dbReference type="EMBL" id="KAJ5454792.1"/>
    </source>
</evidence>
<dbReference type="EMBL" id="JAPVEA010000005">
    <property type="protein sequence ID" value="KAJ5454792.1"/>
    <property type="molecule type" value="Genomic_DNA"/>
</dbReference>
<evidence type="ECO:0008006" key="5">
    <source>
        <dbReference type="Google" id="ProtNLM"/>
    </source>
</evidence>
<dbReference type="Pfam" id="PF01161">
    <property type="entry name" value="PBP"/>
    <property type="match status" value="1"/>
</dbReference>
<dbReference type="CDD" id="cd00866">
    <property type="entry name" value="PEBP_euk"/>
    <property type="match status" value="1"/>
</dbReference>
<dbReference type="GeneID" id="81599373"/>
<dbReference type="Gene3D" id="3.90.280.10">
    <property type="entry name" value="PEBP-like"/>
    <property type="match status" value="1"/>
</dbReference>
<dbReference type="InterPro" id="IPR008914">
    <property type="entry name" value="PEBP"/>
</dbReference>
<keyword evidence="4" id="KW-1185">Reference proteome</keyword>
<dbReference type="InterPro" id="IPR036610">
    <property type="entry name" value="PEBP-like_sf"/>
</dbReference>
<feature type="region of interest" description="Disordered" evidence="1">
    <location>
        <begin position="193"/>
        <end position="220"/>
    </location>
</feature>
<accession>A0AAD6CBA1</accession>
<dbReference type="RefSeq" id="XP_056767748.1">
    <property type="nucleotide sequence ID" value="XM_056909130.1"/>
</dbReference>
<comment type="caution">
    <text evidence="3">The sequence shown here is derived from an EMBL/GenBank/DDBJ whole genome shotgun (WGS) entry which is preliminary data.</text>
</comment>
<evidence type="ECO:0000256" key="1">
    <source>
        <dbReference type="SAM" id="MobiDB-lite"/>
    </source>
</evidence>
<protein>
    <recommendedName>
        <fullName evidence="5">PEBP-like protein</fullName>
    </recommendedName>
</protein>
<reference evidence="3" key="1">
    <citation type="submission" date="2022-12" db="EMBL/GenBank/DDBJ databases">
        <authorList>
            <person name="Petersen C."/>
        </authorList>
    </citation>
    <scope>NUCLEOTIDE SEQUENCE</scope>
    <source>
        <strain evidence="3">IBT 16125</strain>
    </source>
</reference>
<proteinExistence type="predicted"/>
<dbReference type="AlphaFoldDB" id="A0AAD6CBA1"/>
<feature type="signal peptide" evidence="2">
    <location>
        <begin position="1"/>
        <end position="19"/>
    </location>
</feature>
<feature type="chain" id="PRO_5042296065" description="PEBP-like protein" evidence="2">
    <location>
        <begin position="20"/>
        <end position="247"/>
    </location>
</feature>
<reference evidence="3" key="2">
    <citation type="journal article" date="2023" name="IMA Fungus">
        <title>Comparative genomic study of the Penicillium genus elucidates a diverse pangenome and 15 lateral gene transfer events.</title>
        <authorList>
            <person name="Petersen C."/>
            <person name="Sorensen T."/>
            <person name="Nielsen M.R."/>
            <person name="Sondergaard T.E."/>
            <person name="Sorensen J.L."/>
            <person name="Fitzpatrick D.A."/>
            <person name="Frisvad J.C."/>
            <person name="Nielsen K.L."/>
        </authorList>
    </citation>
    <scope>NUCLEOTIDE SEQUENCE</scope>
    <source>
        <strain evidence="3">IBT 16125</strain>
    </source>
</reference>
<dbReference type="SUPFAM" id="SSF49777">
    <property type="entry name" value="PEBP-like"/>
    <property type="match status" value="1"/>
</dbReference>
<keyword evidence="2" id="KW-0732">Signal</keyword>
<evidence type="ECO:0000313" key="4">
    <source>
        <dbReference type="Proteomes" id="UP001213681"/>
    </source>
</evidence>
<dbReference type="PANTHER" id="PTHR11362">
    <property type="entry name" value="PHOSPHATIDYLETHANOLAMINE-BINDING PROTEIN"/>
    <property type="match status" value="1"/>
</dbReference>
<dbReference type="InterPro" id="IPR035810">
    <property type="entry name" value="PEBP_euk"/>
</dbReference>
<gene>
    <name evidence="3" type="ORF">N7458_005748</name>
</gene>
<organism evidence="3 4">
    <name type="scientific">Penicillium daleae</name>
    <dbReference type="NCBI Taxonomy" id="63821"/>
    <lineage>
        <taxon>Eukaryota</taxon>
        <taxon>Fungi</taxon>
        <taxon>Dikarya</taxon>
        <taxon>Ascomycota</taxon>
        <taxon>Pezizomycotina</taxon>
        <taxon>Eurotiomycetes</taxon>
        <taxon>Eurotiomycetidae</taxon>
        <taxon>Eurotiales</taxon>
        <taxon>Aspergillaceae</taxon>
        <taxon>Penicillium</taxon>
    </lineage>
</organism>
<evidence type="ECO:0000256" key="2">
    <source>
        <dbReference type="SAM" id="SignalP"/>
    </source>
</evidence>
<sequence length="247" mass="25780">MRLALALSVFAAAVTASSASTVPPELAVIGEPSTVLNLTYSVGSTEVSFKPGEFLNATISKDAPQPHLHDMGLSSTGPYLMLMVDPDWNNTSPPSVILHTVVANLTTNVNSTSKAKVIATYLGPEPKSGTHNYTLFLFNQPSNFTIPPRYQSFVETNDQTPLNRLNLPLETFINQTGLGAPVAANYFRVTATNSTSTSTSTNTTTSGTTTSATASSTSSGAAIKGANSQKYYLASALALVGAAIIAV</sequence>
<name>A0AAD6CBA1_9EURO</name>
<dbReference type="PANTHER" id="PTHR11362:SF82">
    <property type="entry name" value="PHOSPHATIDYLETHANOLAMINE-BINDING PROTEIN 4"/>
    <property type="match status" value="1"/>
</dbReference>
<dbReference type="Proteomes" id="UP001213681">
    <property type="component" value="Unassembled WGS sequence"/>
</dbReference>